<dbReference type="PRINTS" id="PR00132">
    <property type="entry name" value="GLHYDRLASE2"/>
</dbReference>
<evidence type="ECO:0000259" key="10">
    <source>
        <dbReference type="SMART" id="SM01038"/>
    </source>
</evidence>
<dbReference type="GO" id="GO:0009341">
    <property type="term" value="C:beta-galactosidase complex"/>
    <property type="evidence" value="ECO:0007669"/>
    <property type="project" value="InterPro"/>
</dbReference>
<dbReference type="InterPro" id="IPR014718">
    <property type="entry name" value="GH-type_carb-bd"/>
</dbReference>
<dbReference type="InterPro" id="IPR036156">
    <property type="entry name" value="Beta-gal/glucu_dom_sf"/>
</dbReference>
<dbReference type="InterPro" id="IPR006102">
    <property type="entry name" value="Ig-like_GH2"/>
</dbReference>
<dbReference type="InterPro" id="IPR008979">
    <property type="entry name" value="Galactose-bd-like_sf"/>
</dbReference>
<dbReference type="InterPro" id="IPR050347">
    <property type="entry name" value="Bact_Beta-galactosidase"/>
</dbReference>
<proteinExistence type="inferred from homology"/>
<comment type="similarity">
    <text evidence="3 9">Belongs to the glycosyl hydrolase 2 family.</text>
</comment>
<dbReference type="Proteomes" id="UP000366872">
    <property type="component" value="Unassembled WGS sequence"/>
</dbReference>
<dbReference type="InterPro" id="IPR032312">
    <property type="entry name" value="LacZ_4"/>
</dbReference>
<accession>A0A6C2U719</accession>
<dbReference type="Pfam" id="PF02836">
    <property type="entry name" value="Glyco_hydro_2_C"/>
    <property type="match status" value="1"/>
</dbReference>
<evidence type="ECO:0000256" key="9">
    <source>
        <dbReference type="RuleBase" id="RU361154"/>
    </source>
</evidence>
<sequence>MLKTTTLFLWAAIAATSLGFQNDWENERMIEKGKMPTRATSYSYQSVADALGGDRSLARLKSLDGEWKFNFTPDSKDRPLDFFQAGFNAAGWGTIPVPSSWEMKGHGQPIYTNSKYPFTANEPFIDRTNPVGSYLRDFEVPADWKDQRIILHFGGVSSAFYVWLNGELVGYSQGSRLPAEFDVTQQLKAGKNRLAVQVFRWSDGSYLEDQDMWRLSGIHREVLLLAQPKIALNDFFVKASADGRLQVRPRILSDALNNSKGWNLSAQLYDADGNAVLGKPMQHGLHKILNESYPQRDNVPFGLLEAQVSNPRLWSAEDPYLYTLVFNVTGNGGELMEVRSCRVGFRTITISNKAEVLVNGVPVKMMGVNRHDHDHIEGKALTREDIRKDVELMKQFNFNAVRTSHYPNDPYFYDLCDEYGIYVMDEANIESHDVRGQLVNRASWHYAVNDRVLRMVERDKNHPSIVSWSLGNESGYGPIHAAAAGWIKDYDPTRFIHYEGAQGDPNLPGYDPKMAMMAGQTHPLLANPDDPPCVDCVSRMYPSVAQLKALAEAEHIKRPVVMCEYAHAMGNSLGNMTDYWDLIRSKPNLMGGYIWDWIDQGVLAKNKDGVEYYAYGGDFGDKPNSANFCMNGVINSDRTPGPKTWECKYIFQPVVFEAVDLKAGKVKIANRFNFANLKNYSIRWSLSEEGTVVQDGKLDAIDLPAGQSREIKVPFKPTQSGKEVWLRLGVHETTAKPWCKAGFEIAKEQFLVKGGDGSPSRPSSGAKLVAKDGAKAVVFNGKGFSASVDKASGELVSYAVKGEEWIKSPLRPAFWRPQTDNDARGGSTHKRMTHWKDIDGKLATESVKLEKPNRVVVKKTAEKTDLTITYTFGDNGVVEVAAELDADPSLPPMPRLGFSMGISGGFGQTRYFGKGPWENYCDRNAAAEVGLYESPTANLYYEYAKPQENGHRTQTRWIELAGNAGKMRVDGAEPFGFSIWPWSFENLSAAKHTYDLVDQGFFTLNIDHRHMGVGGTDSWTIKALPMEHYQVPAGHYVWAFTLSPSE</sequence>
<comment type="catalytic activity">
    <reaction evidence="1 9">
        <text>Hydrolysis of terminal non-reducing beta-D-galactose residues in beta-D-galactosides.</text>
        <dbReference type="EC" id="3.2.1.23"/>
    </reaction>
</comment>
<dbReference type="Pfam" id="PF16353">
    <property type="entry name" value="LacZ_4"/>
    <property type="match status" value="1"/>
</dbReference>
<dbReference type="InterPro" id="IPR011013">
    <property type="entry name" value="Gal_mutarotase_sf_dom"/>
</dbReference>
<dbReference type="Pfam" id="PF02837">
    <property type="entry name" value="Glyco_hydro_2_N"/>
    <property type="match status" value="1"/>
</dbReference>
<dbReference type="Pfam" id="PF02929">
    <property type="entry name" value="Bgal_small_N"/>
    <property type="match status" value="1"/>
</dbReference>
<dbReference type="RefSeq" id="WP_136081433.1">
    <property type="nucleotide sequence ID" value="NZ_CAAHFG010000003.1"/>
</dbReference>
<dbReference type="FunFam" id="3.20.20.80:FF:000018">
    <property type="entry name" value="Beta-galactosidase"/>
    <property type="match status" value="1"/>
</dbReference>
<keyword evidence="12" id="KW-1185">Reference proteome</keyword>
<evidence type="ECO:0000256" key="3">
    <source>
        <dbReference type="ARBA" id="ARBA00007401"/>
    </source>
</evidence>
<evidence type="ECO:0000256" key="2">
    <source>
        <dbReference type="ARBA" id="ARBA00001959"/>
    </source>
</evidence>
<dbReference type="InterPro" id="IPR023230">
    <property type="entry name" value="Glyco_hydro_2_CS"/>
</dbReference>
<keyword evidence="7 9" id="KW-0326">Glycosidase</keyword>
<dbReference type="GO" id="GO:0030246">
    <property type="term" value="F:carbohydrate binding"/>
    <property type="evidence" value="ECO:0007669"/>
    <property type="project" value="InterPro"/>
</dbReference>
<dbReference type="PROSITE" id="PS00719">
    <property type="entry name" value="GLYCOSYL_HYDROL_F2_1"/>
    <property type="match status" value="1"/>
</dbReference>
<evidence type="ECO:0000256" key="4">
    <source>
        <dbReference type="ARBA" id="ARBA00012756"/>
    </source>
</evidence>
<reference evidence="11 12" key="1">
    <citation type="submission" date="2019-04" db="EMBL/GenBank/DDBJ databases">
        <authorList>
            <person name="Van Vliet M D."/>
        </authorList>
    </citation>
    <scope>NUCLEOTIDE SEQUENCE [LARGE SCALE GENOMIC DNA]</scope>
    <source>
        <strain evidence="11 12">F1</strain>
    </source>
</reference>
<comment type="cofactor">
    <cofactor evidence="2">
        <name>Na(+)</name>
        <dbReference type="ChEBI" id="CHEBI:29101"/>
    </cofactor>
</comment>
<dbReference type="Gene3D" id="2.60.40.10">
    <property type="entry name" value="Immunoglobulins"/>
    <property type="match status" value="2"/>
</dbReference>
<dbReference type="EMBL" id="CAAHFG010000003">
    <property type="protein sequence ID" value="VGO15868.1"/>
    <property type="molecule type" value="Genomic_DNA"/>
</dbReference>
<name>A0A6C2U719_PONDE</name>
<dbReference type="SUPFAM" id="SSF74650">
    <property type="entry name" value="Galactose mutarotase-like"/>
    <property type="match status" value="1"/>
</dbReference>
<feature type="domain" description="Beta galactosidase small chain/" evidence="10">
    <location>
        <begin position="778"/>
        <end position="1043"/>
    </location>
</feature>
<dbReference type="Gene3D" id="2.70.98.10">
    <property type="match status" value="1"/>
</dbReference>
<dbReference type="SUPFAM" id="SSF49303">
    <property type="entry name" value="beta-Galactosidase/glucuronidase domain"/>
    <property type="match status" value="2"/>
</dbReference>
<dbReference type="PANTHER" id="PTHR46323">
    <property type="entry name" value="BETA-GALACTOSIDASE"/>
    <property type="match status" value="1"/>
</dbReference>
<dbReference type="InterPro" id="IPR023232">
    <property type="entry name" value="Glyco_hydro_2_AS"/>
</dbReference>
<organism evidence="11 12">
    <name type="scientific">Pontiella desulfatans</name>
    <dbReference type="NCBI Taxonomy" id="2750659"/>
    <lineage>
        <taxon>Bacteria</taxon>
        <taxon>Pseudomonadati</taxon>
        <taxon>Kiritimatiellota</taxon>
        <taxon>Kiritimatiellia</taxon>
        <taxon>Kiritimatiellales</taxon>
        <taxon>Pontiellaceae</taxon>
        <taxon>Pontiella</taxon>
    </lineage>
</organism>
<dbReference type="Pfam" id="PF00703">
    <property type="entry name" value="Glyco_hydro_2"/>
    <property type="match status" value="1"/>
</dbReference>
<dbReference type="InterPro" id="IPR013783">
    <property type="entry name" value="Ig-like_fold"/>
</dbReference>
<evidence type="ECO:0000256" key="1">
    <source>
        <dbReference type="ARBA" id="ARBA00001412"/>
    </source>
</evidence>
<gene>
    <name evidence="11" type="primary">lacZ_14</name>
    <name evidence="11" type="ORF">PDESU_04455</name>
</gene>
<dbReference type="AlphaFoldDB" id="A0A6C2U719"/>
<evidence type="ECO:0000256" key="7">
    <source>
        <dbReference type="ARBA" id="ARBA00023295"/>
    </source>
</evidence>
<dbReference type="InterPro" id="IPR006104">
    <property type="entry name" value="Glyco_hydro_2_N"/>
</dbReference>
<dbReference type="SUPFAM" id="SSF49785">
    <property type="entry name" value="Galactose-binding domain-like"/>
    <property type="match status" value="1"/>
</dbReference>
<evidence type="ECO:0000256" key="8">
    <source>
        <dbReference type="ARBA" id="ARBA00032230"/>
    </source>
</evidence>
<evidence type="ECO:0000256" key="5">
    <source>
        <dbReference type="ARBA" id="ARBA00013303"/>
    </source>
</evidence>
<dbReference type="InterPro" id="IPR004199">
    <property type="entry name" value="B-gal_small/dom_5"/>
</dbReference>
<dbReference type="GO" id="GO:0005990">
    <property type="term" value="P:lactose catabolic process"/>
    <property type="evidence" value="ECO:0007669"/>
    <property type="project" value="TreeGrafter"/>
</dbReference>
<dbReference type="InterPro" id="IPR006101">
    <property type="entry name" value="Glyco_hydro_2"/>
</dbReference>
<dbReference type="InterPro" id="IPR006103">
    <property type="entry name" value="Glyco_hydro_2_cat"/>
</dbReference>
<protein>
    <recommendedName>
        <fullName evidence="5 9">Beta-galactosidase</fullName>
        <ecNumber evidence="4 9">3.2.1.23</ecNumber>
    </recommendedName>
    <alternativeName>
        <fullName evidence="8 9">Lactase</fullName>
    </alternativeName>
</protein>
<dbReference type="PROSITE" id="PS00608">
    <property type="entry name" value="GLYCOSYL_HYDROL_F2_2"/>
    <property type="match status" value="1"/>
</dbReference>
<dbReference type="PANTHER" id="PTHR46323:SF2">
    <property type="entry name" value="BETA-GALACTOSIDASE"/>
    <property type="match status" value="1"/>
</dbReference>
<dbReference type="EC" id="3.2.1.23" evidence="4 9"/>
<evidence type="ECO:0000313" key="11">
    <source>
        <dbReference type="EMBL" id="VGO15868.1"/>
    </source>
</evidence>
<dbReference type="InterPro" id="IPR017853">
    <property type="entry name" value="GH"/>
</dbReference>
<dbReference type="SMART" id="SM01038">
    <property type="entry name" value="Bgal_small_N"/>
    <property type="match status" value="1"/>
</dbReference>
<dbReference type="GO" id="GO:0004565">
    <property type="term" value="F:beta-galactosidase activity"/>
    <property type="evidence" value="ECO:0007669"/>
    <property type="project" value="UniProtKB-EC"/>
</dbReference>
<dbReference type="Gene3D" id="3.20.20.80">
    <property type="entry name" value="Glycosidases"/>
    <property type="match status" value="1"/>
</dbReference>
<dbReference type="Gene3D" id="2.60.120.260">
    <property type="entry name" value="Galactose-binding domain-like"/>
    <property type="match status" value="1"/>
</dbReference>
<evidence type="ECO:0000256" key="6">
    <source>
        <dbReference type="ARBA" id="ARBA00022801"/>
    </source>
</evidence>
<dbReference type="SUPFAM" id="SSF51445">
    <property type="entry name" value="(Trans)glycosidases"/>
    <property type="match status" value="1"/>
</dbReference>
<keyword evidence="6 9" id="KW-0378">Hydrolase</keyword>
<evidence type="ECO:0000313" key="12">
    <source>
        <dbReference type="Proteomes" id="UP000366872"/>
    </source>
</evidence>